<dbReference type="PANTHER" id="PTHR47660:SF3">
    <property type="entry name" value="FINGER DOMAIN PROTEIN, PUTATIVE (AFU_ORTHOLOGUE AFUA_4G03310)-RELATED"/>
    <property type="match status" value="1"/>
</dbReference>
<sequence>MDITAGLEKLVLVPFAPGLASLVPKQKLVVIIGDRNVRDAKSRAPQDDGPLREIIPVFNQFLETSPINDGDLVLDLDNTLTTTDTEIGNLEALDLLNSDMDFADFLMGSQIINDKVIPVTSTMESSSSDLQRSTHSDNQLSLSIPLSLPIWSSRSLIHRPKFKAGTQRIANLMFHTLKSYPQMMLRPDSLPPFIHPASMLEGFSDNDHMEPLNNCISLVHMVNSRVRGSRKLFWMNVRMECERICEEYLRMNKWEILAAMQALAIYTIMRLDEGETEYNNFDSLIVKTVIVGLRYLSRIGETALRNSDRESKWQKWIFAESSRRLCIIYRVINMLIYFEPAGMCETHETGLVLAPLPAKKQLWEASDEIAWKMESDRDSKHGSLIDTTETFSASTVFGLAANGELVRLDLEQGQYYCHNDGVLLSKAQSFFNNASSSGSKTTANWEDWCAGMDGLGGLVMLAASLLE</sequence>
<keyword evidence="3" id="KW-0805">Transcription regulation</keyword>
<dbReference type="HOGENOM" id="CLU_044368_2_0_1"/>
<keyword evidence="1" id="KW-0479">Metal-binding</keyword>
<dbReference type="OrthoDB" id="5423818at2759"/>
<accession>B6QMV2</accession>
<dbReference type="AlphaFoldDB" id="B6QMV2"/>
<evidence type="ECO:0000256" key="4">
    <source>
        <dbReference type="ARBA" id="ARBA00023163"/>
    </source>
</evidence>
<dbReference type="GO" id="GO:0046872">
    <property type="term" value="F:metal ion binding"/>
    <property type="evidence" value="ECO:0007669"/>
    <property type="project" value="UniProtKB-KW"/>
</dbReference>
<dbReference type="Proteomes" id="UP000001294">
    <property type="component" value="Unassembled WGS sequence"/>
</dbReference>
<evidence type="ECO:0000313" key="6">
    <source>
        <dbReference type="EMBL" id="EEA22321.1"/>
    </source>
</evidence>
<evidence type="ECO:0000256" key="2">
    <source>
        <dbReference type="ARBA" id="ARBA00022833"/>
    </source>
</evidence>
<evidence type="ECO:0000256" key="5">
    <source>
        <dbReference type="ARBA" id="ARBA00023242"/>
    </source>
</evidence>
<dbReference type="EMBL" id="DS995903">
    <property type="protein sequence ID" value="EEA22321.1"/>
    <property type="molecule type" value="Genomic_DNA"/>
</dbReference>
<dbReference type="PANTHER" id="PTHR47660">
    <property type="entry name" value="TRANSCRIPTION FACTOR WITH C2H2 AND ZN(2)-CYS(6) DNA BINDING DOMAIN (EUROFUNG)-RELATED-RELATED"/>
    <property type="match status" value="1"/>
</dbReference>
<keyword evidence="4" id="KW-0804">Transcription</keyword>
<reference evidence="7" key="1">
    <citation type="journal article" date="2015" name="Genome Announc.">
        <title>Genome sequence of the AIDS-associated pathogen Penicillium marneffei (ATCC18224) and its near taxonomic relative Talaromyces stipitatus (ATCC10500).</title>
        <authorList>
            <person name="Nierman W.C."/>
            <person name="Fedorova-Abrams N.D."/>
            <person name="Andrianopoulos A."/>
        </authorList>
    </citation>
    <scope>NUCLEOTIDE SEQUENCE [LARGE SCALE GENOMIC DNA]</scope>
    <source>
        <strain evidence="7">ATCC 18224 / CBS 334.59 / QM 7333</strain>
    </source>
</reference>
<dbReference type="VEuPathDB" id="FungiDB:PMAA_061000"/>
<evidence type="ECO:0000256" key="1">
    <source>
        <dbReference type="ARBA" id="ARBA00022723"/>
    </source>
</evidence>
<dbReference type="PhylomeDB" id="B6QMV2"/>
<keyword evidence="7" id="KW-1185">Reference proteome</keyword>
<keyword evidence="2" id="KW-0862">Zinc</keyword>
<organism evidence="6 7">
    <name type="scientific">Talaromyces marneffei (strain ATCC 18224 / CBS 334.59 / QM 7333)</name>
    <name type="common">Penicillium marneffei</name>
    <dbReference type="NCBI Taxonomy" id="441960"/>
    <lineage>
        <taxon>Eukaryota</taxon>
        <taxon>Fungi</taxon>
        <taxon>Dikarya</taxon>
        <taxon>Ascomycota</taxon>
        <taxon>Pezizomycotina</taxon>
        <taxon>Eurotiomycetes</taxon>
        <taxon>Eurotiomycetidae</taxon>
        <taxon>Eurotiales</taxon>
        <taxon>Trichocomaceae</taxon>
        <taxon>Talaromyces</taxon>
        <taxon>Talaromyces sect. Talaromyces</taxon>
    </lineage>
</organism>
<evidence type="ECO:0000256" key="3">
    <source>
        <dbReference type="ARBA" id="ARBA00023015"/>
    </source>
</evidence>
<gene>
    <name evidence="6" type="ORF">PMAA_061000</name>
</gene>
<name>B6QMV2_TALMQ</name>
<evidence type="ECO:0008006" key="8">
    <source>
        <dbReference type="Google" id="ProtNLM"/>
    </source>
</evidence>
<evidence type="ECO:0000313" key="7">
    <source>
        <dbReference type="Proteomes" id="UP000001294"/>
    </source>
</evidence>
<proteinExistence type="predicted"/>
<keyword evidence="5" id="KW-0539">Nucleus</keyword>
<protein>
    <recommendedName>
        <fullName evidence="8">Transcription factor domain-containing protein</fullName>
    </recommendedName>
</protein>